<evidence type="ECO:0000313" key="3">
    <source>
        <dbReference type="Proteomes" id="UP000019754"/>
    </source>
</evidence>
<dbReference type="InterPro" id="IPR001680">
    <property type="entry name" value="WD40_rpt"/>
</dbReference>
<dbReference type="HOGENOM" id="CLU_1014389_0_0_11"/>
<dbReference type="SUPFAM" id="SSF50969">
    <property type="entry name" value="YVTN repeat-like/Quinoprotein amine dehydrogenase"/>
    <property type="match status" value="1"/>
</dbReference>
<feature type="repeat" description="WD" evidence="1">
    <location>
        <begin position="34"/>
        <end position="59"/>
    </location>
</feature>
<organism evidence="2 3">
    <name type="scientific">Brachybacterium muris UCD-AY4</name>
    <dbReference type="NCBI Taxonomy" id="1249481"/>
    <lineage>
        <taxon>Bacteria</taxon>
        <taxon>Bacillati</taxon>
        <taxon>Actinomycetota</taxon>
        <taxon>Actinomycetes</taxon>
        <taxon>Micrococcales</taxon>
        <taxon>Dermabacteraceae</taxon>
        <taxon>Brachybacterium</taxon>
    </lineage>
</organism>
<dbReference type="OrthoDB" id="4793194at2"/>
<dbReference type="InterPro" id="IPR011044">
    <property type="entry name" value="Quino_amine_DH_bsu"/>
</dbReference>
<dbReference type="Proteomes" id="UP000019754">
    <property type="component" value="Unassembled WGS sequence"/>
</dbReference>
<accession>A0A022L0K2</accession>
<dbReference type="PANTHER" id="PTHR19879">
    <property type="entry name" value="TRANSCRIPTION INITIATION FACTOR TFIID"/>
    <property type="match status" value="1"/>
</dbReference>
<comment type="caution">
    <text evidence="2">The sequence shown here is derived from an EMBL/GenBank/DDBJ whole genome shotgun (WGS) entry which is preliminary data.</text>
</comment>
<dbReference type="Pfam" id="PF00400">
    <property type="entry name" value="WD40"/>
    <property type="match status" value="1"/>
</dbReference>
<keyword evidence="1" id="KW-0853">WD repeat</keyword>
<gene>
    <name evidence="2" type="ORF">D641_0102180</name>
</gene>
<reference evidence="2 3" key="1">
    <citation type="journal article" date="2013" name="Genome Announc.">
        <title>Draft genome sequence of an Actinobacterium, Brachybacterium muris strain UCD-AY4.</title>
        <authorList>
            <person name="Lo J.R."/>
            <person name="Lang J.M."/>
            <person name="Darling A.E."/>
            <person name="Eisen J.A."/>
            <person name="Coil D.A."/>
        </authorList>
    </citation>
    <scope>NUCLEOTIDE SEQUENCE [LARGE SCALE GENOMIC DNA]</scope>
    <source>
        <strain evidence="2 3">UCD-AY4</strain>
    </source>
</reference>
<proteinExistence type="predicted"/>
<name>A0A022L0K2_9MICO</name>
<dbReference type="SMART" id="SM00320">
    <property type="entry name" value="WD40"/>
    <property type="match status" value="2"/>
</dbReference>
<dbReference type="PROSITE" id="PS50082">
    <property type="entry name" value="WD_REPEATS_2"/>
    <property type="match status" value="1"/>
</dbReference>
<dbReference type="AlphaFoldDB" id="A0A022L0K2"/>
<sequence length="238" mass="25297">MIGEVAVDLTDPAGEPSTHLLGHWIGEEWMGAVINQVRFSPDGTQLVTCGLDRTLRLWSTTEGTCDPGEVVELGDMDPWYLSYSPTGDQLVVAGGEGPFHRYDPGSGKRIGVHAEGVEFLDEPVYEPDGTLLAGIGDGTVLVVAPDGSESTIPEPVEGYSLAGAAASADGRLAVVSNRGDLVALWDRHTGTVQELPGGPEETVRLTWAPDGKVLYALSLREGILAWDGESWKAFDLPD</sequence>
<dbReference type="EMBL" id="AORC01000003">
    <property type="protein sequence ID" value="EYT50836.1"/>
    <property type="molecule type" value="Genomic_DNA"/>
</dbReference>
<dbReference type="STRING" id="1249481.D641_0102180"/>
<protein>
    <submittedName>
        <fullName evidence="2">Uncharacterized protein</fullName>
    </submittedName>
</protein>
<keyword evidence="3" id="KW-1185">Reference proteome</keyword>
<dbReference type="Gene3D" id="2.130.10.10">
    <property type="entry name" value="YVTN repeat-like/Quinoprotein amine dehydrogenase"/>
    <property type="match status" value="2"/>
</dbReference>
<evidence type="ECO:0000256" key="1">
    <source>
        <dbReference type="PROSITE-ProRule" id="PRU00221"/>
    </source>
</evidence>
<evidence type="ECO:0000313" key="2">
    <source>
        <dbReference type="EMBL" id="EYT50836.1"/>
    </source>
</evidence>
<dbReference type="InterPro" id="IPR015943">
    <property type="entry name" value="WD40/YVTN_repeat-like_dom_sf"/>
</dbReference>
<dbReference type="PANTHER" id="PTHR19879:SF9">
    <property type="entry name" value="TRANSCRIPTION INITIATION FACTOR TFIID SUBUNIT 5"/>
    <property type="match status" value="1"/>
</dbReference>
<dbReference type="RefSeq" id="WP_017822156.1">
    <property type="nucleotide sequence ID" value="NZ_AORC01000003.1"/>
</dbReference>